<dbReference type="AlphaFoldDB" id="A0AAD9L2D3"/>
<evidence type="ECO:0000259" key="4">
    <source>
        <dbReference type="PROSITE" id="PS50209"/>
    </source>
</evidence>
<evidence type="ECO:0000256" key="2">
    <source>
        <dbReference type="SAM" id="Coils"/>
    </source>
</evidence>
<dbReference type="GO" id="GO:0042981">
    <property type="term" value="P:regulation of apoptotic process"/>
    <property type="evidence" value="ECO:0007669"/>
    <property type="project" value="InterPro"/>
</dbReference>
<gene>
    <name evidence="5" type="ORF">NP493_385g03039</name>
</gene>
<protein>
    <recommendedName>
        <fullName evidence="4">CARD domain-containing protein</fullName>
    </recommendedName>
</protein>
<dbReference type="PROSITE" id="PS50209">
    <property type="entry name" value="CARD"/>
    <property type="match status" value="1"/>
</dbReference>
<evidence type="ECO:0000256" key="1">
    <source>
        <dbReference type="PROSITE-ProRule" id="PRU00432"/>
    </source>
</evidence>
<dbReference type="InterPro" id="IPR011029">
    <property type="entry name" value="DEATH-like_dom_sf"/>
</dbReference>
<organism evidence="5 6">
    <name type="scientific">Ridgeia piscesae</name>
    <name type="common">Tubeworm</name>
    <dbReference type="NCBI Taxonomy" id="27915"/>
    <lineage>
        <taxon>Eukaryota</taxon>
        <taxon>Metazoa</taxon>
        <taxon>Spiralia</taxon>
        <taxon>Lophotrochozoa</taxon>
        <taxon>Annelida</taxon>
        <taxon>Polychaeta</taxon>
        <taxon>Sedentaria</taxon>
        <taxon>Canalipalpata</taxon>
        <taxon>Sabellida</taxon>
        <taxon>Siboglinidae</taxon>
        <taxon>Ridgeia</taxon>
    </lineage>
</organism>
<dbReference type="GO" id="GO:0035556">
    <property type="term" value="P:intracellular signal transduction"/>
    <property type="evidence" value="ECO:0007669"/>
    <property type="project" value="InterPro"/>
</dbReference>
<feature type="domain" description="CARD" evidence="4">
    <location>
        <begin position="1"/>
        <end position="90"/>
    </location>
</feature>
<name>A0AAD9L2D3_RIDPI</name>
<reference evidence="5" key="1">
    <citation type="journal article" date="2023" name="Mol. Biol. Evol.">
        <title>Third-Generation Sequencing Reveals the Adaptive Role of the Epigenome in Three Deep-Sea Polychaetes.</title>
        <authorList>
            <person name="Perez M."/>
            <person name="Aroh O."/>
            <person name="Sun Y."/>
            <person name="Lan Y."/>
            <person name="Juniper S.K."/>
            <person name="Young C.R."/>
            <person name="Angers B."/>
            <person name="Qian P.Y."/>
        </authorList>
    </citation>
    <scope>NUCLEOTIDE SEQUENCE</scope>
    <source>
        <strain evidence="5">R07B-5</strain>
    </source>
</reference>
<accession>A0AAD9L2D3</accession>
<dbReference type="Proteomes" id="UP001209878">
    <property type="component" value="Unassembled WGS sequence"/>
</dbReference>
<proteinExistence type="predicted"/>
<keyword evidence="1" id="KW-0479">Metal-binding</keyword>
<evidence type="ECO:0000256" key="3">
    <source>
        <dbReference type="SAM" id="MobiDB-lite"/>
    </source>
</evidence>
<dbReference type="SUPFAM" id="SSF47986">
    <property type="entry name" value="DEATH domain"/>
    <property type="match status" value="1"/>
</dbReference>
<feature type="compositionally biased region" description="Polar residues" evidence="3">
    <location>
        <begin position="155"/>
        <end position="165"/>
    </location>
</feature>
<comment type="caution">
    <text evidence="5">The sequence shown here is derived from an EMBL/GenBank/DDBJ whole genome shotgun (WGS) entry which is preliminary data.</text>
</comment>
<keyword evidence="2" id="KW-0175">Coiled coil</keyword>
<dbReference type="InterPro" id="IPR001315">
    <property type="entry name" value="CARD"/>
</dbReference>
<feature type="coiled-coil region" evidence="2">
    <location>
        <begin position="260"/>
        <end position="315"/>
    </location>
</feature>
<sequence>MDYQKKKLLTQSVGYLQAHLQLTSEFLTALKDDILTAEEVSTVQKDDTSSGKVLELVCLLKQKDNRTYLRFVELLEHRNCHNVTALFKPKKNGAPTPDKRTMQLLQAELPDIPEAKLKTVAMLIVPKSLHQTDITDLQNKLDTANRALESKMTLRQRSDLSNDLTTPGRMSRLSTPDSPVGGATSRMSVAKWDVPSLEDEMRQMLREKDSVIVRKDEEYGKLKEILDETQQEYQDTLDLNSKYLDIIRQLNHMQVQMMATPRQQQELKALEEQLEQSQAKVKELESELSTVASEQDEKQKELDKLQRRERKYKETLNLSADADEEQIQARILEIVENGTMSRTELQKIKTELTKMRQSKVAVEERLNVLMREKEKIEFHMRQQNLTLKKMYRRRDARDTIEAAHSMLTANVGPRVSAELRLPSIDRSFSMEATNKTMSRYCMFCRSEYQPQKPQVCRVHFRALRGGKWTCCKDENHRSAGCMQLPHFYIEITVDKKIFLTDGARYMDIT</sequence>
<dbReference type="GO" id="GO:0008270">
    <property type="term" value="F:zinc ion binding"/>
    <property type="evidence" value="ECO:0007669"/>
    <property type="project" value="UniProtKB-KW"/>
</dbReference>
<dbReference type="Gene3D" id="1.10.533.10">
    <property type="entry name" value="Death Domain, Fas"/>
    <property type="match status" value="1"/>
</dbReference>
<dbReference type="EMBL" id="JAODUO010000384">
    <property type="protein sequence ID" value="KAK2181715.1"/>
    <property type="molecule type" value="Genomic_DNA"/>
</dbReference>
<keyword evidence="1" id="KW-0862">Zinc</keyword>
<dbReference type="InterPro" id="IPR001562">
    <property type="entry name" value="Znf_Btk_motif"/>
</dbReference>
<keyword evidence="1" id="KW-0863">Zinc-finger</keyword>
<evidence type="ECO:0000313" key="5">
    <source>
        <dbReference type="EMBL" id="KAK2181715.1"/>
    </source>
</evidence>
<keyword evidence="6" id="KW-1185">Reference proteome</keyword>
<dbReference type="PROSITE" id="PS51113">
    <property type="entry name" value="ZF_BTK"/>
    <property type="match status" value="1"/>
</dbReference>
<feature type="region of interest" description="Disordered" evidence="3">
    <location>
        <begin position="155"/>
        <end position="184"/>
    </location>
</feature>
<evidence type="ECO:0000313" key="6">
    <source>
        <dbReference type="Proteomes" id="UP001209878"/>
    </source>
</evidence>
<feature type="coiled-coil region" evidence="2">
    <location>
        <begin position="345"/>
        <end position="372"/>
    </location>
</feature>